<feature type="region of interest" description="Disordered" evidence="1">
    <location>
        <begin position="1"/>
        <end position="138"/>
    </location>
</feature>
<evidence type="ECO:0000256" key="1">
    <source>
        <dbReference type="SAM" id="MobiDB-lite"/>
    </source>
</evidence>
<gene>
    <name evidence="2" type="ORF">PVAP13_4NG262711</name>
</gene>
<evidence type="ECO:0000313" key="3">
    <source>
        <dbReference type="Proteomes" id="UP000823388"/>
    </source>
</evidence>
<dbReference type="Proteomes" id="UP000823388">
    <property type="component" value="Chromosome 4N"/>
</dbReference>
<feature type="compositionally biased region" description="Basic and acidic residues" evidence="1">
    <location>
        <begin position="105"/>
        <end position="126"/>
    </location>
</feature>
<name>A0A8T0TI10_PANVG</name>
<reference evidence="2" key="1">
    <citation type="submission" date="2020-05" db="EMBL/GenBank/DDBJ databases">
        <title>WGS assembly of Panicum virgatum.</title>
        <authorList>
            <person name="Lovell J.T."/>
            <person name="Jenkins J."/>
            <person name="Shu S."/>
            <person name="Juenger T.E."/>
            <person name="Schmutz J."/>
        </authorList>
    </citation>
    <scope>NUCLEOTIDE SEQUENCE</scope>
    <source>
        <strain evidence="2">AP13</strain>
    </source>
</reference>
<protein>
    <submittedName>
        <fullName evidence="2">Uncharacterized protein</fullName>
    </submittedName>
</protein>
<feature type="compositionally biased region" description="Basic residues" evidence="1">
    <location>
        <begin position="10"/>
        <end position="19"/>
    </location>
</feature>
<dbReference type="AlphaFoldDB" id="A0A8T0TI10"/>
<evidence type="ECO:0000313" key="2">
    <source>
        <dbReference type="EMBL" id="KAG2607629.1"/>
    </source>
</evidence>
<keyword evidence="3" id="KW-1185">Reference proteome</keyword>
<proteinExistence type="predicted"/>
<feature type="compositionally biased region" description="Low complexity" evidence="1">
    <location>
        <begin position="56"/>
        <end position="78"/>
    </location>
</feature>
<feature type="compositionally biased region" description="Basic residues" evidence="1">
    <location>
        <begin position="79"/>
        <end position="91"/>
    </location>
</feature>
<dbReference type="EMBL" id="CM029044">
    <property type="protein sequence ID" value="KAG2607629.1"/>
    <property type="molecule type" value="Genomic_DNA"/>
</dbReference>
<accession>A0A8T0TI10</accession>
<organism evidence="2 3">
    <name type="scientific">Panicum virgatum</name>
    <name type="common">Blackwell switchgrass</name>
    <dbReference type="NCBI Taxonomy" id="38727"/>
    <lineage>
        <taxon>Eukaryota</taxon>
        <taxon>Viridiplantae</taxon>
        <taxon>Streptophyta</taxon>
        <taxon>Embryophyta</taxon>
        <taxon>Tracheophyta</taxon>
        <taxon>Spermatophyta</taxon>
        <taxon>Magnoliopsida</taxon>
        <taxon>Liliopsida</taxon>
        <taxon>Poales</taxon>
        <taxon>Poaceae</taxon>
        <taxon>PACMAD clade</taxon>
        <taxon>Panicoideae</taxon>
        <taxon>Panicodae</taxon>
        <taxon>Paniceae</taxon>
        <taxon>Panicinae</taxon>
        <taxon>Panicum</taxon>
        <taxon>Panicum sect. Hiantes</taxon>
    </lineage>
</organism>
<sequence length="252" mass="28183">MRITSSMRNRTQHYRRGRRTPFQQNANAGAKIVLRAREPVSSRQKRRAGAEGGSGPWRASAPRRAPAAQCSGDAARATARIRRRSRWRWRRRPEVRAGRARRGRGGREHVPSGGDRRRGRRAEGRRPSSRVHSGTAFGPPSIEVAGGGRWITDQVSIRTRYRRTAPMYLHNRSDCLLLCSNQRNTSAMYLLIILITCSLVQIDGLFKGTYCFSKNLKCSGAILYLCLIVVAEDGLEKGKKALARVAAVPRPP</sequence>
<comment type="caution">
    <text evidence="2">The sequence shown here is derived from an EMBL/GenBank/DDBJ whole genome shotgun (WGS) entry which is preliminary data.</text>
</comment>